<keyword evidence="9 16" id="KW-1133">Transmembrane helix</keyword>
<evidence type="ECO:0000256" key="2">
    <source>
        <dbReference type="ARBA" id="ARBA00005500"/>
    </source>
</evidence>
<comment type="similarity">
    <text evidence="2">Belongs to the RAMP4 family.</text>
</comment>
<evidence type="ECO:0000313" key="18">
    <source>
        <dbReference type="Proteomes" id="UP000663869"/>
    </source>
</evidence>
<gene>
    <name evidence="17" type="ORF">FME351_LOCUS13091</name>
</gene>
<dbReference type="Pfam" id="PF06624">
    <property type="entry name" value="RAMP4"/>
    <property type="match status" value="1"/>
</dbReference>
<sequence length="409" mass="44012">MPANQSKRKRAIEVHNKKVTQRGNVPKSGKQADTKTPVGPWLLALFVFVVIVCDSLTADSLRSIYMKVPTLPLGQSVIHIPVSGSIKPSVCVTQSLATATPTKGLTTEEVAVIKSYTSSCRLYEMLNAALRTEQQANIQPWFAYLKLFQMAIVKIPAKHGSYCRGITGDYHNMYKVGSTVVWWGISSVSASESVCIGFATPSGSTVEPMNGTLFTILSSSARGIVEFSNFPHEAESILLPATKFNVLSNKLSTNRRGLYEITLQEIEAAPSAISKLMPTVKIKATQATTKAGTTSAKIGTTLTKLTIKIGTTSTTKAGTTSTKLTTKLGTTSTKLTTKTGTTSTKLTTKAGPTSTIKIGTTSTKLTLKTTSRTMRTTTRKTALRTTSRLPWDPKPKPISSLANTIVEKR</sequence>
<evidence type="ECO:0000256" key="3">
    <source>
        <dbReference type="ARBA" id="ARBA00009558"/>
    </source>
</evidence>
<comment type="similarity">
    <text evidence="3 14">Belongs to the Arg-specific ADP-ribosyltransferase family.</text>
</comment>
<dbReference type="Pfam" id="PF01129">
    <property type="entry name" value="ART"/>
    <property type="match status" value="1"/>
</dbReference>
<comment type="catalytic activity">
    <reaction evidence="13 14">
        <text>L-arginyl-[protein] + NAD(+) = N(omega)-(ADP-D-ribosyl)-L-arginyl-[protein] + nicotinamide + H(+)</text>
        <dbReference type="Rhea" id="RHEA:19149"/>
        <dbReference type="Rhea" id="RHEA-COMP:10532"/>
        <dbReference type="Rhea" id="RHEA-COMP:15087"/>
        <dbReference type="ChEBI" id="CHEBI:15378"/>
        <dbReference type="ChEBI" id="CHEBI:17154"/>
        <dbReference type="ChEBI" id="CHEBI:29965"/>
        <dbReference type="ChEBI" id="CHEBI:57540"/>
        <dbReference type="ChEBI" id="CHEBI:142554"/>
        <dbReference type="EC" id="2.4.2.31"/>
    </reaction>
</comment>
<evidence type="ECO:0000256" key="13">
    <source>
        <dbReference type="ARBA" id="ARBA00047597"/>
    </source>
</evidence>
<evidence type="ECO:0000256" key="9">
    <source>
        <dbReference type="ARBA" id="ARBA00022989"/>
    </source>
</evidence>
<feature type="compositionally biased region" description="Basic residues" evidence="15">
    <location>
        <begin position="1"/>
        <end position="10"/>
    </location>
</feature>
<dbReference type="InterPro" id="IPR010580">
    <property type="entry name" value="ER_stress-assoc"/>
</dbReference>
<keyword evidence="14" id="KW-0520">NAD</keyword>
<comment type="subunit">
    <text evidence="12">Interacts with SEC61B, SEC61A1 and the SEC61 complex. Interacts with CANX.</text>
</comment>
<comment type="caution">
    <text evidence="17">The sequence shown here is derived from an EMBL/GenBank/DDBJ whole genome shotgun (WGS) entry which is preliminary data.</text>
</comment>
<proteinExistence type="inferred from homology"/>
<evidence type="ECO:0000256" key="16">
    <source>
        <dbReference type="SAM" id="Phobius"/>
    </source>
</evidence>
<dbReference type="EMBL" id="CAJNYU010001557">
    <property type="protein sequence ID" value="CAF3446745.1"/>
    <property type="molecule type" value="Genomic_DNA"/>
</dbReference>
<dbReference type="GO" id="GO:0030968">
    <property type="term" value="P:endoplasmic reticulum unfolded protein response"/>
    <property type="evidence" value="ECO:0007669"/>
    <property type="project" value="TreeGrafter"/>
</dbReference>
<keyword evidence="8" id="KW-0256">Endoplasmic reticulum</keyword>
<evidence type="ECO:0000256" key="6">
    <source>
        <dbReference type="ARBA" id="ARBA00022692"/>
    </source>
</evidence>
<evidence type="ECO:0000256" key="8">
    <source>
        <dbReference type="ARBA" id="ARBA00022824"/>
    </source>
</evidence>
<dbReference type="Gene3D" id="3.90.176.10">
    <property type="entry name" value="Toxin ADP-ribosyltransferase, Chain A, domain 1"/>
    <property type="match status" value="1"/>
</dbReference>
<protein>
    <recommendedName>
        <fullName evidence="14">NAD(P)(+)--arginine ADP-ribosyltransferase</fullName>
        <ecNumber evidence="14">2.4.2.31</ecNumber>
    </recommendedName>
    <alternativeName>
        <fullName evidence="14">Mono(ADP-ribosyl)transferase</fullName>
    </alternativeName>
</protein>
<dbReference type="GO" id="GO:0005789">
    <property type="term" value="C:endoplasmic reticulum membrane"/>
    <property type="evidence" value="ECO:0007669"/>
    <property type="project" value="UniProtKB-SubCell"/>
</dbReference>
<evidence type="ECO:0000256" key="11">
    <source>
        <dbReference type="ARBA" id="ARBA00037157"/>
    </source>
</evidence>
<feature type="region of interest" description="Disordered" evidence="15">
    <location>
        <begin position="372"/>
        <end position="396"/>
    </location>
</feature>
<reference evidence="17" key="1">
    <citation type="submission" date="2021-02" db="EMBL/GenBank/DDBJ databases">
        <authorList>
            <person name="Nowell W R."/>
        </authorList>
    </citation>
    <scope>NUCLEOTIDE SEQUENCE</scope>
</reference>
<evidence type="ECO:0000313" key="17">
    <source>
        <dbReference type="EMBL" id="CAF3446745.1"/>
    </source>
</evidence>
<keyword evidence="6 16" id="KW-0812">Transmembrane</keyword>
<keyword evidence="4 14" id="KW-0328">Glycosyltransferase</keyword>
<feature type="transmembrane region" description="Helical" evidence="16">
    <location>
        <begin position="38"/>
        <end position="57"/>
    </location>
</feature>
<evidence type="ECO:0000256" key="10">
    <source>
        <dbReference type="ARBA" id="ARBA00023136"/>
    </source>
</evidence>
<keyword evidence="14" id="KW-0521">NADP</keyword>
<keyword evidence="10 16" id="KW-0472">Membrane</keyword>
<dbReference type="SUPFAM" id="SSF56399">
    <property type="entry name" value="ADP-ribosylation"/>
    <property type="match status" value="1"/>
</dbReference>
<dbReference type="PANTHER" id="PTHR15601:SF0">
    <property type="entry name" value="GEO09675P1"/>
    <property type="match status" value="1"/>
</dbReference>
<dbReference type="GO" id="GO:0106274">
    <property type="term" value="F:NAD+-protein-arginine ADP-ribosyltransferase activity"/>
    <property type="evidence" value="ECO:0007669"/>
    <property type="project" value="UniProtKB-EC"/>
</dbReference>
<dbReference type="PANTHER" id="PTHR15601">
    <property type="entry name" value="STRESS ASSOCIATED ENDOPLASMIC RETICULUM PROTEIN SERP1/RAMP4"/>
    <property type="match status" value="1"/>
</dbReference>
<dbReference type="AlphaFoldDB" id="A0A818DT60"/>
<name>A0A818DT60_9BILA</name>
<feature type="region of interest" description="Disordered" evidence="15">
    <location>
        <begin position="1"/>
        <end position="32"/>
    </location>
</feature>
<evidence type="ECO:0000256" key="4">
    <source>
        <dbReference type="ARBA" id="ARBA00022676"/>
    </source>
</evidence>
<evidence type="ECO:0000256" key="12">
    <source>
        <dbReference type="ARBA" id="ARBA00038831"/>
    </source>
</evidence>
<dbReference type="Proteomes" id="UP000663869">
    <property type="component" value="Unassembled WGS sequence"/>
</dbReference>
<evidence type="ECO:0000256" key="14">
    <source>
        <dbReference type="RuleBase" id="RU361228"/>
    </source>
</evidence>
<keyword evidence="7" id="KW-0548">Nucleotidyltransferase</keyword>
<organism evidence="17 18">
    <name type="scientific">Rotaria socialis</name>
    <dbReference type="NCBI Taxonomy" id="392032"/>
    <lineage>
        <taxon>Eukaryota</taxon>
        <taxon>Metazoa</taxon>
        <taxon>Spiralia</taxon>
        <taxon>Gnathifera</taxon>
        <taxon>Rotifera</taxon>
        <taxon>Eurotatoria</taxon>
        <taxon>Bdelloidea</taxon>
        <taxon>Philodinida</taxon>
        <taxon>Philodinidae</taxon>
        <taxon>Rotaria</taxon>
    </lineage>
</organism>
<dbReference type="EC" id="2.4.2.31" evidence="14"/>
<evidence type="ECO:0000256" key="1">
    <source>
        <dbReference type="ARBA" id="ARBA00004389"/>
    </source>
</evidence>
<keyword evidence="5 14" id="KW-0808">Transferase</keyword>
<evidence type="ECO:0000256" key="5">
    <source>
        <dbReference type="ARBA" id="ARBA00022679"/>
    </source>
</evidence>
<accession>A0A818DT60</accession>
<dbReference type="InterPro" id="IPR000768">
    <property type="entry name" value="ART"/>
</dbReference>
<dbReference type="GO" id="GO:0016779">
    <property type="term" value="F:nucleotidyltransferase activity"/>
    <property type="evidence" value="ECO:0007669"/>
    <property type="project" value="UniProtKB-KW"/>
</dbReference>
<comment type="subcellular location">
    <subcellularLocation>
        <location evidence="1">Endoplasmic reticulum membrane</location>
        <topology evidence="1">Single-pass membrane protein</topology>
    </subcellularLocation>
</comment>
<evidence type="ECO:0000256" key="15">
    <source>
        <dbReference type="SAM" id="MobiDB-lite"/>
    </source>
</evidence>
<comment type="function">
    <text evidence="11">Interacts with target proteins during their translocation into the lumen of the endoplasmic reticulum. Protects unfolded target proteins against degradation during ER stress. May facilitate glycosylation of target proteins after termination of ER stress. May modulate the use of N-glycosylation sites on target proteins.</text>
</comment>
<evidence type="ECO:0000256" key="7">
    <source>
        <dbReference type="ARBA" id="ARBA00022695"/>
    </source>
</evidence>